<dbReference type="EMBL" id="JABJRC010000003">
    <property type="protein sequence ID" value="NOL41436.1"/>
    <property type="molecule type" value="Genomic_DNA"/>
</dbReference>
<dbReference type="AlphaFoldDB" id="A0A7Y4NZB8"/>
<gene>
    <name evidence="2" type="ORF">HPO96_14405</name>
</gene>
<evidence type="ECO:0000313" key="2">
    <source>
        <dbReference type="EMBL" id="NOL41436.1"/>
    </source>
</evidence>
<name>A0A7Y4NZB8_9ACTN</name>
<keyword evidence="3" id="KW-1185">Reference proteome</keyword>
<evidence type="ECO:0000313" key="3">
    <source>
        <dbReference type="Proteomes" id="UP000534306"/>
    </source>
</evidence>
<feature type="domain" description="VapC45 PIN like" evidence="1">
    <location>
        <begin position="31"/>
        <end position="105"/>
    </location>
</feature>
<dbReference type="RefSeq" id="WP_171673949.1">
    <property type="nucleotide sequence ID" value="NZ_BAAAGT010000001.1"/>
</dbReference>
<dbReference type="Pfam" id="PF18478">
    <property type="entry name" value="PIN_10"/>
    <property type="match status" value="1"/>
</dbReference>
<reference evidence="2 3" key="1">
    <citation type="submission" date="2020-05" db="EMBL/GenBank/DDBJ databases">
        <title>Genome sequence of Kribbella sandramycini ATCC 39419.</title>
        <authorList>
            <person name="Maclea K.S."/>
            <person name="Fair J.L."/>
        </authorList>
    </citation>
    <scope>NUCLEOTIDE SEQUENCE [LARGE SCALE GENOMIC DNA]</scope>
    <source>
        <strain evidence="2 3">ATCC 39419</strain>
    </source>
</reference>
<organism evidence="2 3">
    <name type="scientific">Kribbella sandramycini</name>
    <dbReference type="NCBI Taxonomy" id="60450"/>
    <lineage>
        <taxon>Bacteria</taxon>
        <taxon>Bacillati</taxon>
        <taxon>Actinomycetota</taxon>
        <taxon>Actinomycetes</taxon>
        <taxon>Propionibacteriales</taxon>
        <taxon>Kribbellaceae</taxon>
        <taxon>Kribbella</taxon>
    </lineage>
</organism>
<evidence type="ECO:0000259" key="1">
    <source>
        <dbReference type="Pfam" id="PF18478"/>
    </source>
</evidence>
<dbReference type="Proteomes" id="UP000534306">
    <property type="component" value="Unassembled WGS sequence"/>
</dbReference>
<protein>
    <submittedName>
        <fullName evidence="2">Toxin-antitoxin system, toxin component, PIN family protein</fullName>
    </submittedName>
</protein>
<sequence length="154" mass="17572">MEDRRVDQCGRRGVRTSRGCSRECPPPGSLRFFFDRSLGKSSASRLRAHGWTTHLIAEFYPDDAANVPDEVWIAEGCSRGWILLTKDKKIRYRAQELQALERGQLFCLASGNLQLEQMAQRFIDAEGAILRAAARTPVGFWHVLEHGRVTRMWP</sequence>
<proteinExistence type="predicted"/>
<accession>A0A7Y4NZB8</accession>
<comment type="caution">
    <text evidence="2">The sequence shown here is derived from an EMBL/GenBank/DDBJ whole genome shotgun (WGS) entry which is preliminary data.</text>
</comment>
<dbReference type="InterPro" id="IPR041375">
    <property type="entry name" value="VapC45_PIN-like"/>
</dbReference>